<dbReference type="EMBL" id="QNUK01000001">
    <property type="protein sequence ID" value="KAF5910104.1"/>
    <property type="molecule type" value="Genomic_DNA"/>
</dbReference>
<dbReference type="AlphaFoldDB" id="A0A8J5C9Q6"/>
<protein>
    <submittedName>
        <fullName evidence="2">Uncharacterized protein</fullName>
    </submittedName>
</protein>
<name>A0A8J5C9Q6_CLAMG</name>
<feature type="compositionally biased region" description="Basic and acidic residues" evidence="1">
    <location>
        <begin position="104"/>
        <end position="123"/>
    </location>
</feature>
<accession>A0A8J5C9Q6</accession>
<feature type="compositionally biased region" description="Polar residues" evidence="1">
    <location>
        <begin position="89"/>
        <end position="100"/>
    </location>
</feature>
<organism evidence="2 3">
    <name type="scientific">Clarias magur</name>
    <name type="common">Asian catfish</name>
    <name type="synonym">Macropteronotus magur</name>
    <dbReference type="NCBI Taxonomy" id="1594786"/>
    <lineage>
        <taxon>Eukaryota</taxon>
        <taxon>Metazoa</taxon>
        <taxon>Chordata</taxon>
        <taxon>Craniata</taxon>
        <taxon>Vertebrata</taxon>
        <taxon>Euteleostomi</taxon>
        <taxon>Actinopterygii</taxon>
        <taxon>Neopterygii</taxon>
        <taxon>Teleostei</taxon>
        <taxon>Ostariophysi</taxon>
        <taxon>Siluriformes</taxon>
        <taxon>Clariidae</taxon>
        <taxon>Clarias</taxon>
    </lineage>
</organism>
<feature type="compositionally biased region" description="Basic and acidic residues" evidence="1">
    <location>
        <begin position="7"/>
        <end position="20"/>
    </location>
</feature>
<reference evidence="2" key="1">
    <citation type="submission" date="2020-07" db="EMBL/GenBank/DDBJ databases">
        <title>Clarias magur genome sequencing, assembly and annotation.</title>
        <authorList>
            <person name="Kushwaha B."/>
            <person name="Kumar R."/>
            <person name="Das P."/>
            <person name="Joshi C.G."/>
            <person name="Kumar D."/>
            <person name="Nagpure N.S."/>
            <person name="Pandey M."/>
            <person name="Agarwal S."/>
            <person name="Srivastava S."/>
            <person name="Singh M."/>
            <person name="Sahoo L."/>
            <person name="Jayasankar P."/>
            <person name="Meher P.K."/>
            <person name="Koringa P.G."/>
            <person name="Iquebal M.A."/>
            <person name="Das S.P."/>
            <person name="Bit A."/>
            <person name="Patnaik S."/>
            <person name="Patel N."/>
            <person name="Shah T.M."/>
            <person name="Hinsu A."/>
            <person name="Jena J.K."/>
        </authorList>
    </citation>
    <scope>NUCLEOTIDE SEQUENCE</scope>
    <source>
        <strain evidence="2">CIFAMagur01</strain>
        <tissue evidence="2">Testis</tissue>
    </source>
</reference>
<keyword evidence="3" id="KW-1185">Reference proteome</keyword>
<gene>
    <name evidence="2" type="ORF">DAT39_000127</name>
</gene>
<feature type="region of interest" description="Disordered" evidence="1">
    <location>
        <begin position="1"/>
        <end position="20"/>
    </location>
</feature>
<evidence type="ECO:0000313" key="2">
    <source>
        <dbReference type="EMBL" id="KAF5910104.1"/>
    </source>
</evidence>
<feature type="region of interest" description="Disordered" evidence="1">
    <location>
        <begin position="89"/>
        <end position="123"/>
    </location>
</feature>
<dbReference type="Proteomes" id="UP000727407">
    <property type="component" value="Unassembled WGS sequence"/>
</dbReference>
<comment type="caution">
    <text evidence="2">The sequence shown here is derived from an EMBL/GenBank/DDBJ whole genome shotgun (WGS) entry which is preliminary data.</text>
</comment>
<evidence type="ECO:0000256" key="1">
    <source>
        <dbReference type="SAM" id="MobiDB-lite"/>
    </source>
</evidence>
<sequence length="123" mass="13991">MATGHADNNEIEREKEKKTECTPPLIWHLLLSPCSGVRERGMAAGATGPLAFFLRHLKSPAHSNYACKESENLMCSVFTPAYRQHLTQHGSSHASLNTIHYCTHPRDPRRETAQRLRQQQRDE</sequence>
<proteinExistence type="predicted"/>
<evidence type="ECO:0000313" key="3">
    <source>
        <dbReference type="Proteomes" id="UP000727407"/>
    </source>
</evidence>